<dbReference type="Proteomes" id="UP000263517">
    <property type="component" value="Unassembled WGS sequence"/>
</dbReference>
<feature type="compositionally biased region" description="Basic residues" evidence="1">
    <location>
        <begin position="55"/>
        <end position="69"/>
    </location>
</feature>
<protein>
    <submittedName>
        <fullName evidence="2">Uncharacterized protein</fullName>
    </submittedName>
</protein>
<accession>A0A350P7V3</accession>
<reference evidence="2 3" key="1">
    <citation type="journal article" date="2018" name="Nat. Biotechnol.">
        <title>A standardized bacterial taxonomy based on genome phylogeny substantially revises the tree of life.</title>
        <authorList>
            <person name="Parks D.H."/>
            <person name="Chuvochina M."/>
            <person name="Waite D.W."/>
            <person name="Rinke C."/>
            <person name="Skarshewski A."/>
            <person name="Chaumeil P.A."/>
            <person name="Hugenholtz P."/>
        </authorList>
    </citation>
    <scope>NUCLEOTIDE SEQUENCE [LARGE SCALE GENOMIC DNA]</scope>
    <source>
        <strain evidence="2">UBA11978</strain>
    </source>
</reference>
<comment type="caution">
    <text evidence="2">The sequence shown here is derived from an EMBL/GenBank/DDBJ whole genome shotgun (WGS) entry which is preliminary data.</text>
</comment>
<organism evidence="2 3">
    <name type="scientific">Alteromonas australica</name>
    <dbReference type="NCBI Taxonomy" id="589873"/>
    <lineage>
        <taxon>Bacteria</taxon>
        <taxon>Pseudomonadati</taxon>
        <taxon>Pseudomonadota</taxon>
        <taxon>Gammaproteobacteria</taxon>
        <taxon>Alteromonadales</taxon>
        <taxon>Alteromonadaceae</taxon>
        <taxon>Alteromonas/Salinimonas group</taxon>
        <taxon>Alteromonas</taxon>
    </lineage>
</organism>
<feature type="region of interest" description="Disordered" evidence="1">
    <location>
        <begin position="17"/>
        <end position="69"/>
    </location>
</feature>
<evidence type="ECO:0000313" key="2">
    <source>
        <dbReference type="EMBL" id="HAW77370.1"/>
    </source>
</evidence>
<dbReference type="AlphaFoldDB" id="A0A350P7V3"/>
<feature type="compositionally biased region" description="Basic and acidic residues" evidence="1">
    <location>
        <begin position="25"/>
        <end position="36"/>
    </location>
</feature>
<dbReference type="EMBL" id="DNAN01000587">
    <property type="protein sequence ID" value="HAW77370.1"/>
    <property type="molecule type" value="Genomic_DNA"/>
</dbReference>
<name>A0A350P7V3_9ALTE</name>
<sequence length="69" mass="7738">MADKAIQKDGTTKRYLPKKAWAKLSPEERDKTDAKKRAASKKGKQFVANTEKAKKAGRAARMYKNKAAK</sequence>
<proteinExistence type="predicted"/>
<evidence type="ECO:0000256" key="1">
    <source>
        <dbReference type="SAM" id="MobiDB-lite"/>
    </source>
</evidence>
<evidence type="ECO:0000313" key="3">
    <source>
        <dbReference type="Proteomes" id="UP000263517"/>
    </source>
</evidence>
<gene>
    <name evidence="2" type="ORF">DCW74_16760</name>
</gene>